<reference evidence="1 2" key="1">
    <citation type="submission" date="2023-07" db="EMBL/GenBank/DDBJ databases">
        <title>Genomic Encyclopedia of Type Strains, Phase IV (KMG-IV): sequencing the most valuable type-strain genomes for metagenomic binning, comparative biology and taxonomic classification.</title>
        <authorList>
            <person name="Goeker M."/>
        </authorList>
    </citation>
    <scope>NUCLEOTIDE SEQUENCE [LARGE SCALE GENOMIC DNA]</scope>
    <source>
        <strain evidence="1 2">DSM 1111</strain>
    </source>
</reference>
<comment type="caution">
    <text evidence="1">The sequence shown here is derived from an EMBL/GenBank/DDBJ whole genome shotgun (WGS) entry which is preliminary data.</text>
</comment>
<evidence type="ECO:0000313" key="2">
    <source>
        <dbReference type="Proteomes" id="UP001238496"/>
    </source>
</evidence>
<gene>
    <name evidence="1" type="ORF">J2045_003370</name>
</gene>
<dbReference type="RefSeq" id="WP_307374772.1">
    <property type="nucleotide sequence ID" value="NZ_JAUSUW010000010.1"/>
</dbReference>
<name>A0ABU0GAE3_9HYPH</name>
<evidence type="ECO:0000313" key="1">
    <source>
        <dbReference type="EMBL" id="MDQ0422322.1"/>
    </source>
</evidence>
<proteinExistence type="predicted"/>
<sequence>MATGILYGPYAHQFTGDRLKFWVPMRKDDDANIKRYEVLILPNGQMSTRQRPIFDGPAPSHQAQFFDFLPPDDLSHLRSDCYPRFPRDRIHDAILPLLTDEQAAVLLCYRLIGVPKKFK</sequence>
<protein>
    <submittedName>
        <fullName evidence="1">Uncharacterized protein</fullName>
    </submittedName>
</protein>
<dbReference type="EMBL" id="JAUSUW010000010">
    <property type="protein sequence ID" value="MDQ0422322.1"/>
    <property type="molecule type" value="Genomic_DNA"/>
</dbReference>
<keyword evidence="2" id="KW-1185">Reference proteome</keyword>
<accession>A0ABU0GAE3</accession>
<dbReference type="Proteomes" id="UP001238496">
    <property type="component" value="Unassembled WGS sequence"/>
</dbReference>
<organism evidence="1 2">
    <name type="scientific">Peteryoungia aggregata LMG 23059</name>
    <dbReference type="NCBI Taxonomy" id="1368425"/>
    <lineage>
        <taxon>Bacteria</taxon>
        <taxon>Pseudomonadati</taxon>
        <taxon>Pseudomonadota</taxon>
        <taxon>Alphaproteobacteria</taxon>
        <taxon>Hyphomicrobiales</taxon>
        <taxon>Rhizobiaceae</taxon>
        <taxon>Peteryoungia</taxon>
    </lineage>
</organism>